<dbReference type="Proteomes" id="UP000292235">
    <property type="component" value="Chromosome"/>
</dbReference>
<dbReference type="OrthoDB" id="3430316at2"/>
<organism evidence="1 2">
    <name type="scientific">Streptomonospora litoralis</name>
    <dbReference type="NCBI Taxonomy" id="2498135"/>
    <lineage>
        <taxon>Bacteria</taxon>
        <taxon>Bacillati</taxon>
        <taxon>Actinomycetota</taxon>
        <taxon>Actinomycetes</taxon>
        <taxon>Streptosporangiales</taxon>
        <taxon>Nocardiopsidaceae</taxon>
        <taxon>Streptomonospora</taxon>
    </lineage>
</organism>
<evidence type="ECO:0000313" key="1">
    <source>
        <dbReference type="EMBL" id="QBI52548.1"/>
    </source>
</evidence>
<dbReference type="EMBL" id="CP036455">
    <property type="protein sequence ID" value="QBI52548.1"/>
    <property type="molecule type" value="Genomic_DNA"/>
</dbReference>
<accession>A0A4P6PWJ3</accession>
<dbReference type="KEGG" id="strr:EKD16_03690"/>
<evidence type="ECO:0000313" key="2">
    <source>
        <dbReference type="Proteomes" id="UP000292235"/>
    </source>
</evidence>
<name>A0A4P6PWJ3_9ACTN</name>
<dbReference type="RefSeq" id="WP_131097086.1">
    <property type="nucleotide sequence ID" value="NZ_CP036455.1"/>
</dbReference>
<proteinExistence type="predicted"/>
<keyword evidence="2" id="KW-1185">Reference proteome</keyword>
<protein>
    <submittedName>
        <fullName evidence="1">Uncharacterized protein</fullName>
    </submittedName>
</protein>
<dbReference type="AlphaFoldDB" id="A0A4P6PWJ3"/>
<sequence>MATLDNLRGATLTGIRVDAPGHRVALGLRLDRPDGPADYTLVLEGVTDFSCFDESASAWPDQRIGSVSARHDPESMHLDFAFARAGAGMAVTCGKAVLRRAGRAPG</sequence>
<gene>
    <name evidence="1" type="ORF">EKD16_03690</name>
</gene>
<reference evidence="1 2" key="1">
    <citation type="submission" date="2019-02" db="EMBL/GenBank/DDBJ databases">
        <authorList>
            <person name="Khodamoradi S."/>
            <person name="Hahnke R.L."/>
            <person name="Kaempfer P."/>
            <person name="Schumann P."/>
            <person name="Rohde M."/>
            <person name="Steinert M."/>
            <person name="Luzhetskyy A."/>
            <person name="Wink J."/>
            <person name="Ruckert C."/>
        </authorList>
    </citation>
    <scope>NUCLEOTIDE SEQUENCE [LARGE SCALE GENOMIC DNA]</scope>
    <source>
        <strain evidence="1 2">M2</strain>
    </source>
</reference>